<reference evidence="5 6" key="1">
    <citation type="submission" date="2013-02" db="EMBL/GenBank/DDBJ databases">
        <title>The Genome Sequence of Acinetobacter gerneri CIP 107464.</title>
        <authorList>
            <consortium name="The Broad Institute Genome Sequencing Platform"/>
            <consortium name="The Broad Institute Genome Sequencing Center for Infectious Disease"/>
            <person name="Cerqueira G."/>
            <person name="Feldgarden M."/>
            <person name="Courvalin P."/>
            <person name="Perichon B."/>
            <person name="Grillot-Courvalin C."/>
            <person name="Clermont D."/>
            <person name="Rocha E."/>
            <person name="Yoon E.-J."/>
            <person name="Nemec A."/>
            <person name="Walker B."/>
            <person name="Young S.K."/>
            <person name="Zeng Q."/>
            <person name="Gargeya S."/>
            <person name="Fitzgerald M."/>
            <person name="Haas B."/>
            <person name="Abouelleil A."/>
            <person name="Alvarado L."/>
            <person name="Arachchi H.M."/>
            <person name="Berlin A.M."/>
            <person name="Chapman S.B."/>
            <person name="Dewar J."/>
            <person name="Goldberg J."/>
            <person name="Griggs A."/>
            <person name="Gujja S."/>
            <person name="Hansen M."/>
            <person name="Howarth C."/>
            <person name="Imamovic A."/>
            <person name="Larimer J."/>
            <person name="McCowan C."/>
            <person name="Murphy C."/>
            <person name="Neiman D."/>
            <person name="Pearson M."/>
            <person name="Priest M."/>
            <person name="Roberts A."/>
            <person name="Saif S."/>
            <person name="Shea T."/>
            <person name="Sisk P."/>
            <person name="Sykes S."/>
            <person name="Wortman J."/>
            <person name="Nusbaum C."/>
            <person name="Birren B."/>
        </authorList>
    </citation>
    <scope>NUCLEOTIDE SEQUENCE [LARGE SCALE GENOMIC DNA]</scope>
    <source>
        <strain evidence="5 6">CIP 107464</strain>
    </source>
</reference>
<organism evidence="5 6">
    <name type="scientific">Acinetobacter gerneri DSM 14967 = CIP 107464 = MTCC 9824</name>
    <dbReference type="NCBI Taxonomy" id="1120926"/>
    <lineage>
        <taxon>Bacteria</taxon>
        <taxon>Pseudomonadati</taxon>
        <taxon>Pseudomonadota</taxon>
        <taxon>Gammaproteobacteria</taxon>
        <taxon>Moraxellales</taxon>
        <taxon>Moraxellaceae</taxon>
        <taxon>Acinetobacter</taxon>
    </lineage>
</organism>
<evidence type="ECO:0000256" key="1">
    <source>
        <dbReference type="ARBA" id="ARBA00023015"/>
    </source>
</evidence>
<dbReference type="Proteomes" id="UP000013117">
    <property type="component" value="Unassembled WGS sequence"/>
</dbReference>
<dbReference type="GeneID" id="84211697"/>
<sequence length="99" mass="11247">MDNNLFDDLVASIKEAGAIKRKEVKASRVTELELPDIKEVREKTGLSQNEFAARLHISPRTLQNWEQGRRYPTGPTATLIRILEIQSKPKHKVQPVSLT</sequence>
<evidence type="ECO:0000313" key="6">
    <source>
        <dbReference type="Proteomes" id="UP000013117"/>
    </source>
</evidence>
<feature type="domain" description="HTH cro/C1-type" evidence="4">
    <location>
        <begin position="37"/>
        <end position="91"/>
    </location>
</feature>
<dbReference type="PATRIC" id="fig|1120926.3.peg.151"/>
<keyword evidence="2" id="KW-0238">DNA-binding</keyword>
<evidence type="ECO:0000259" key="4">
    <source>
        <dbReference type="PROSITE" id="PS50943"/>
    </source>
</evidence>
<dbReference type="HOGENOM" id="CLU_144725_3_2_6"/>
<dbReference type="PANTHER" id="PTHR36511">
    <property type="entry name" value="MERR FAMILY BACTERIAL REGULATORY PROTEIN"/>
    <property type="match status" value="1"/>
</dbReference>
<dbReference type="Pfam" id="PF01381">
    <property type="entry name" value="HTH_3"/>
    <property type="match status" value="1"/>
</dbReference>
<dbReference type="SMART" id="SM00530">
    <property type="entry name" value="HTH_XRE"/>
    <property type="match status" value="1"/>
</dbReference>
<name>N8ZPD2_9GAMM</name>
<dbReference type="SUPFAM" id="SSF47413">
    <property type="entry name" value="lambda repressor-like DNA-binding domains"/>
    <property type="match status" value="1"/>
</dbReference>
<dbReference type="EMBL" id="APPN01000016">
    <property type="protein sequence ID" value="ENV35604.1"/>
    <property type="molecule type" value="Genomic_DNA"/>
</dbReference>
<dbReference type="GO" id="GO:0003677">
    <property type="term" value="F:DNA binding"/>
    <property type="evidence" value="ECO:0007669"/>
    <property type="project" value="UniProtKB-KW"/>
</dbReference>
<keyword evidence="3" id="KW-0804">Transcription</keyword>
<evidence type="ECO:0000313" key="5">
    <source>
        <dbReference type="EMBL" id="ENV35604.1"/>
    </source>
</evidence>
<dbReference type="InterPro" id="IPR001387">
    <property type="entry name" value="Cro/C1-type_HTH"/>
</dbReference>
<dbReference type="PANTHER" id="PTHR36511:SF4">
    <property type="entry name" value="ANTITOXIN MQSA"/>
    <property type="match status" value="1"/>
</dbReference>
<comment type="caution">
    <text evidence="5">The sequence shown here is derived from an EMBL/GenBank/DDBJ whole genome shotgun (WGS) entry which is preliminary data.</text>
</comment>
<dbReference type="AlphaFoldDB" id="N8ZPD2"/>
<dbReference type="InterPro" id="IPR010982">
    <property type="entry name" value="Lambda_DNA-bd_dom_sf"/>
</dbReference>
<evidence type="ECO:0000256" key="2">
    <source>
        <dbReference type="ARBA" id="ARBA00023125"/>
    </source>
</evidence>
<dbReference type="PROSITE" id="PS50943">
    <property type="entry name" value="HTH_CROC1"/>
    <property type="match status" value="1"/>
</dbReference>
<proteinExistence type="predicted"/>
<keyword evidence="1" id="KW-0805">Transcription regulation</keyword>
<dbReference type="InterPro" id="IPR052359">
    <property type="entry name" value="HTH-type_reg/antitoxin"/>
</dbReference>
<dbReference type="Gene3D" id="1.10.260.40">
    <property type="entry name" value="lambda repressor-like DNA-binding domains"/>
    <property type="match status" value="1"/>
</dbReference>
<dbReference type="InterPro" id="IPR047761">
    <property type="entry name" value="NadS-like"/>
</dbReference>
<protein>
    <recommendedName>
        <fullName evidence="4">HTH cro/C1-type domain-containing protein</fullName>
    </recommendedName>
</protein>
<accession>N8ZPD2</accession>
<dbReference type="NCBIfam" id="NF041265">
    <property type="entry name" value="NadS"/>
    <property type="match status" value="1"/>
</dbReference>
<gene>
    <name evidence="5" type="ORF">F960_00165</name>
</gene>
<dbReference type="CDD" id="cd00093">
    <property type="entry name" value="HTH_XRE"/>
    <property type="match status" value="1"/>
</dbReference>
<keyword evidence="6" id="KW-1185">Reference proteome</keyword>
<dbReference type="STRING" id="202952.GCA_000747725_00046"/>
<dbReference type="OrthoDB" id="9799384at2"/>
<dbReference type="eggNOG" id="COG2944">
    <property type="taxonomic scope" value="Bacteria"/>
</dbReference>
<evidence type="ECO:0000256" key="3">
    <source>
        <dbReference type="ARBA" id="ARBA00023163"/>
    </source>
</evidence>
<dbReference type="RefSeq" id="WP_004871385.1">
    <property type="nucleotide sequence ID" value="NZ_ASYY01000104.1"/>
</dbReference>